<dbReference type="GO" id="GO:0020037">
    <property type="term" value="F:heme binding"/>
    <property type="evidence" value="ECO:0007669"/>
    <property type="project" value="InterPro"/>
</dbReference>
<dbReference type="RefSeq" id="XP_041189233.1">
    <property type="nucleotide sequence ID" value="XM_041331502.1"/>
</dbReference>
<gene>
    <name evidence="1" type="ORF">BJ212DRAFT_1279562</name>
</gene>
<reference evidence="1" key="1">
    <citation type="journal article" date="2020" name="New Phytol.">
        <title>Comparative genomics reveals dynamic genome evolution in host specialist ectomycorrhizal fungi.</title>
        <authorList>
            <person name="Lofgren L.A."/>
            <person name="Nguyen N.H."/>
            <person name="Vilgalys R."/>
            <person name="Ruytinx J."/>
            <person name="Liao H.L."/>
            <person name="Branco S."/>
            <person name="Kuo A."/>
            <person name="LaButti K."/>
            <person name="Lipzen A."/>
            <person name="Andreopoulos W."/>
            <person name="Pangilinan J."/>
            <person name="Riley R."/>
            <person name="Hundley H."/>
            <person name="Na H."/>
            <person name="Barry K."/>
            <person name="Grigoriev I.V."/>
            <person name="Stajich J.E."/>
            <person name="Kennedy P.G."/>
        </authorList>
    </citation>
    <scope>NUCLEOTIDE SEQUENCE</scope>
    <source>
        <strain evidence="1">MN1</strain>
    </source>
</reference>
<keyword evidence="2" id="KW-1185">Reference proteome</keyword>
<feature type="non-terminal residue" evidence="1">
    <location>
        <position position="1"/>
    </location>
</feature>
<dbReference type="GeneID" id="64625519"/>
<accession>A0A9P7E2X5</accession>
<dbReference type="AlphaFoldDB" id="A0A9P7E2X5"/>
<dbReference type="GO" id="GO:0016705">
    <property type="term" value="F:oxidoreductase activity, acting on paired donors, with incorporation or reduction of molecular oxygen"/>
    <property type="evidence" value="ECO:0007669"/>
    <property type="project" value="InterPro"/>
</dbReference>
<dbReference type="EMBL" id="JABBWG010000034">
    <property type="protein sequence ID" value="KAG1809407.1"/>
    <property type="molecule type" value="Genomic_DNA"/>
</dbReference>
<name>A0A9P7E2X5_9AGAM</name>
<dbReference type="GO" id="GO:0004497">
    <property type="term" value="F:monooxygenase activity"/>
    <property type="evidence" value="ECO:0007669"/>
    <property type="project" value="InterPro"/>
</dbReference>
<protein>
    <recommendedName>
        <fullName evidence="3">Cytochrome P450</fullName>
    </recommendedName>
</protein>
<dbReference type="SUPFAM" id="SSF48264">
    <property type="entry name" value="Cytochrome P450"/>
    <property type="match status" value="1"/>
</dbReference>
<sequence>EVDSIVSNDRLPAVAGRDALLYIEVIIYETMRWRPPLSLAMSRDCVNADQFDPGCHLLPDGELSPTRRIAGSPFFEFRRRYIVWQCDLFLTNQRTRVCPGRFFAEGLLWAAFMQISATMHFSKANGANSRFIEIIPVITNGVTS</sequence>
<dbReference type="Proteomes" id="UP000807769">
    <property type="component" value="Unassembled WGS sequence"/>
</dbReference>
<evidence type="ECO:0000313" key="2">
    <source>
        <dbReference type="Proteomes" id="UP000807769"/>
    </source>
</evidence>
<evidence type="ECO:0008006" key="3">
    <source>
        <dbReference type="Google" id="ProtNLM"/>
    </source>
</evidence>
<dbReference type="OrthoDB" id="3934656at2759"/>
<evidence type="ECO:0000313" key="1">
    <source>
        <dbReference type="EMBL" id="KAG1809407.1"/>
    </source>
</evidence>
<dbReference type="InterPro" id="IPR036396">
    <property type="entry name" value="Cyt_P450_sf"/>
</dbReference>
<dbReference type="Gene3D" id="1.10.630.10">
    <property type="entry name" value="Cytochrome P450"/>
    <property type="match status" value="1"/>
</dbReference>
<dbReference type="GO" id="GO:0005506">
    <property type="term" value="F:iron ion binding"/>
    <property type="evidence" value="ECO:0007669"/>
    <property type="project" value="InterPro"/>
</dbReference>
<organism evidence="1 2">
    <name type="scientific">Suillus subaureus</name>
    <dbReference type="NCBI Taxonomy" id="48587"/>
    <lineage>
        <taxon>Eukaryota</taxon>
        <taxon>Fungi</taxon>
        <taxon>Dikarya</taxon>
        <taxon>Basidiomycota</taxon>
        <taxon>Agaricomycotina</taxon>
        <taxon>Agaricomycetes</taxon>
        <taxon>Agaricomycetidae</taxon>
        <taxon>Boletales</taxon>
        <taxon>Suillineae</taxon>
        <taxon>Suillaceae</taxon>
        <taxon>Suillus</taxon>
    </lineage>
</organism>
<proteinExistence type="predicted"/>
<comment type="caution">
    <text evidence="1">The sequence shown here is derived from an EMBL/GenBank/DDBJ whole genome shotgun (WGS) entry which is preliminary data.</text>
</comment>